<reference evidence="2" key="1">
    <citation type="journal article" date="2022" name="Mol. Ecol. Resour.">
        <title>The genomes of chicory, endive, great burdock and yacon provide insights into Asteraceae palaeo-polyploidization history and plant inulin production.</title>
        <authorList>
            <person name="Fan W."/>
            <person name="Wang S."/>
            <person name="Wang H."/>
            <person name="Wang A."/>
            <person name="Jiang F."/>
            <person name="Liu H."/>
            <person name="Zhao H."/>
            <person name="Xu D."/>
            <person name="Zhang Y."/>
        </authorList>
    </citation>
    <scope>NUCLEOTIDE SEQUENCE [LARGE SCALE GENOMIC DNA]</scope>
    <source>
        <strain evidence="2">cv. Niubang</strain>
    </source>
</reference>
<reference evidence="1 2" key="2">
    <citation type="journal article" date="2022" name="Mol. Ecol. Resour.">
        <title>The genomes of chicory, endive, great burdock and yacon provide insights into Asteraceae paleo-polyploidization history and plant inulin production.</title>
        <authorList>
            <person name="Fan W."/>
            <person name="Wang S."/>
            <person name="Wang H."/>
            <person name="Wang A."/>
            <person name="Jiang F."/>
            <person name="Liu H."/>
            <person name="Zhao H."/>
            <person name="Xu D."/>
            <person name="Zhang Y."/>
        </authorList>
    </citation>
    <scope>NUCLEOTIDE SEQUENCE [LARGE SCALE GENOMIC DNA]</scope>
    <source>
        <strain evidence="2">cv. Niubang</strain>
    </source>
</reference>
<evidence type="ECO:0000313" key="2">
    <source>
        <dbReference type="Proteomes" id="UP001055879"/>
    </source>
</evidence>
<evidence type="ECO:0000313" key="1">
    <source>
        <dbReference type="EMBL" id="KAI3720295.1"/>
    </source>
</evidence>
<dbReference type="Proteomes" id="UP001055879">
    <property type="component" value="Linkage Group LG06"/>
</dbReference>
<sequence length="98" mass="10949">MRGGTYEVMSGCRIIYPKSTDSSKSLLSKSAPLRRSSPTSTIDLFSKSTPLEHPATIDLFQIDHRSASLKSIHLQLNGHSRGECTNWFDQDIFYAESV</sequence>
<accession>A0ACB9BHX1</accession>
<organism evidence="1 2">
    <name type="scientific">Arctium lappa</name>
    <name type="common">Greater burdock</name>
    <name type="synonym">Lappa major</name>
    <dbReference type="NCBI Taxonomy" id="4217"/>
    <lineage>
        <taxon>Eukaryota</taxon>
        <taxon>Viridiplantae</taxon>
        <taxon>Streptophyta</taxon>
        <taxon>Embryophyta</taxon>
        <taxon>Tracheophyta</taxon>
        <taxon>Spermatophyta</taxon>
        <taxon>Magnoliopsida</taxon>
        <taxon>eudicotyledons</taxon>
        <taxon>Gunneridae</taxon>
        <taxon>Pentapetalae</taxon>
        <taxon>asterids</taxon>
        <taxon>campanulids</taxon>
        <taxon>Asterales</taxon>
        <taxon>Asteraceae</taxon>
        <taxon>Carduoideae</taxon>
        <taxon>Cardueae</taxon>
        <taxon>Arctiinae</taxon>
        <taxon>Arctium</taxon>
    </lineage>
</organism>
<name>A0ACB9BHX1_ARCLA</name>
<keyword evidence="2" id="KW-1185">Reference proteome</keyword>
<gene>
    <name evidence="1" type="ORF">L6452_21210</name>
</gene>
<comment type="caution">
    <text evidence="1">The sequence shown here is derived from an EMBL/GenBank/DDBJ whole genome shotgun (WGS) entry which is preliminary data.</text>
</comment>
<protein>
    <submittedName>
        <fullName evidence="1">Uncharacterized protein</fullName>
    </submittedName>
</protein>
<proteinExistence type="predicted"/>
<dbReference type="EMBL" id="CM042052">
    <property type="protein sequence ID" value="KAI3720295.1"/>
    <property type="molecule type" value="Genomic_DNA"/>
</dbReference>